<dbReference type="EMBL" id="UZAN01051841">
    <property type="protein sequence ID" value="VDP89162.1"/>
    <property type="molecule type" value="Genomic_DNA"/>
</dbReference>
<evidence type="ECO:0000256" key="1">
    <source>
        <dbReference type="SAM" id="MobiDB-lite"/>
    </source>
</evidence>
<dbReference type="WBParaSite" id="ECPE_0001198601-mRNA-1">
    <property type="protein sequence ID" value="ECPE_0001198601-mRNA-1"/>
    <property type="gene ID" value="ECPE_0001198601"/>
</dbReference>
<reference evidence="2 3" key="2">
    <citation type="submission" date="2018-11" db="EMBL/GenBank/DDBJ databases">
        <authorList>
            <consortium name="Pathogen Informatics"/>
        </authorList>
    </citation>
    <scope>NUCLEOTIDE SEQUENCE [LARGE SCALE GENOMIC DNA]</scope>
    <source>
        <strain evidence="2 3">Egypt</strain>
    </source>
</reference>
<dbReference type="Proteomes" id="UP000272942">
    <property type="component" value="Unassembled WGS sequence"/>
</dbReference>
<reference evidence="4" key="1">
    <citation type="submission" date="2016-06" db="UniProtKB">
        <authorList>
            <consortium name="WormBaseParasite"/>
        </authorList>
    </citation>
    <scope>IDENTIFICATION</scope>
</reference>
<feature type="compositionally biased region" description="Low complexity" evidence="1">
    <location>
        <begin position="58"/>
        <end position="74"/>
    </location>
</feature>
<accession>A0A183AYB6</accession>
<evidence type="ECO:0000313" key="2">
    <source>
        <dbReference type="EMBL" id="VDP89162.1"/>
    </source>
</evidence>
<keyword evidence="3" id="KW-1185">Reference proteome</keyword>
<proteinExistence type="predicted"/>
<gene>
    <name evidence="2" type="ORF">ECPE_LOCUS11951</name>
</gene>
<name>A0A183AYB6_9TREM</name>
<evidence type="ECO:0000313" key="4">
    <source>
        <dbReference type="WBParaSite" id="ECPE_0001198601-mRNA-1"/>
    </source>
</evidence>
<feature type="region of interest" description="Disordered" evidence="1">
    <location>
        <begin position="53"/>
        <end position="111"/>
    </location>
</feature>
<protein>
    <submittedName>
        <fullName evidence="4">NADH dehydrogenase [ubiquinone] 1 alpha subcomplex assembly factor 2</fullName>
    </submittedName>
</protein>
<dbReference type="AlphaFoldDB" id="A0A183AYB6"/>
<organism evidence="4">
    <name type="scientific">Echinostoma caproni</name>
    <dbReference type="NCBI Taxonomy" id="27848"/>
    <lineage>
        <taxon>Eukaryota</taxon>
        <taxon>Metazoa</taxon>
        <taxon>Spiralia</taxon>
        <taxon>Lophotrochozoa</taxon>
        <taxon>Platyhelminthes</taxon>
        <taxon>Trematoda</taxon>
        <taxon>Digenea</taxon>
        <taxon>Plagiorchiida</taxon>
        <taxon>Echinostomata</taxon>
        <taxon>Echinostomatoidea</taxon>
        <taxon>Echinostomatidae</taxon>
        <taxon>Echinostoma</taxon>
    </lineage>
</organism>
<feature type="compositionally biased region" description="Basic and acidic residues" evidence="1">
    <location>
        <begin position="14"/>
        <end position="24"/>
    </location>
</feature>
<sequence>MAPEWSAWLRHKRVDPPDETEIKANADATTHRQVLARQLQAKYDSERDQMIRDGLLHSPPTGSESTASSTAWTSDKGPGKAKVTFPVRPELETVPGEGVITGSAKKSDNPS</sequence>
<dbReference type="OrthoDB" id="10255576at2759"/>
<evidence type="ECO:0000313" key="3">
    <source>
        <dbReference type="Proteomes" id="UP000272942"/>
    </source>
</evidence>
<feature type="region of interest" description="Disordered" evidence="1">
    <location>
        <begin position="1"/>
        <end position="31"/>
    </location>
</feature>